<dbReference type="EC" id="1.11.1.11" evidence="1"/>
<dbReference type="EMBL" id="HQ207685">
    <property type="protein sequence ID" value="ADN95583.1"/>
    <property type="molecule type" value="mRNA"/>
</dbReference>
<feature type="non-terminal residue" evidence="1">
    <location>
        <position position="1"/>
    </location>
</feature>
<evidence type="ECO:0000313" key="1">
    <source>
        <dbReference type="EMBL" id="ADN95583.1"/>
    </source>
</evidence>
<dbReference type="GO" id="GO:0016688">
    <property type="term" value="F:L-ascorbate peroxidase activity"/>
    <property type="evidence" value="ECO:0007669"/>
    <property type="project" value="UniProtKB-EC"/>
</dbReference>
<dbReference type="AlphaFoldDB" id="E2JF02"/>
<organism evidence="1">
    <name type="scientific">Piper nigrum</name>
    <name type="common">Black pepper</name>
    <dbReference type="NCBI Taxonomy" id="13216"/>
    <lineage>
        <taxon>Eukaryota</taxon>
        <taxon>Viridiplantae</taxon>
        <taxon>Streptophyta</taxon>
        <taxon>Embryophyta</taxon>
        <taxon>Tracheophyta</taxon>
        <taxon>Spermatophyta</taxon>
        <taxon>Magnoliopsida</taxon>
        <taxon>Magnoliidae</taxon>
        <taxon>Piperales</taxon>
        <taxon>Piperaceae</taxon>
        <taxon>Piper</taxon>
    </lineage>
</organism>
<protein>
    <submittedName>
        <fullName evidence="1">Cytosolic ascorbate peroxidase</fullName>
        <ecNumber evidence="1">1.11.1.11</ecNumber>
    </submittedName>
</protein>
<name>E2JF02_PIPNI</name>
<keyword evidence="1" id="KW-0560">Oxidoreductase</keyword>
<keyword evidence="1" id="KW-0575">Peroxidase</keyword>
<accession>E2JF02</accession>
<feature type="non-terminal residue" evidence="1">
    <location>
        <position position="66"/>
    </location>
</feature>
<reference evidence="1" key="1">
    <citation type="submission" date="2010-09" db="EMBL/GenBank/DDBJ databases">
        <authorList>
            <person name="Anju N."/>
            <person name="Mohankumar C."/>
        </authorList>
    </citation>
    <scope>NUCLEOTIDE SEQUENCE</scope>
</reference>
<proteinExistence type="evidence at transcript level"/>
<gene>
    <name evidence="1" type="primary">cAPX</name>
</gene>
<sequence length="66" mass="7087">KGTSREIRGSIIVCPATGTAHSGRPSRRNSWQRLADVGRTTLLPATSKGWLIFLVEDGLSSDTMSS</sequence>